<dbReference type="AlphaFoldDB" id="A0A814I3I0"/>
<accession>A0A814I3I0</accession>
<evidence type="ECO:0000313" key="1">
    <source>
        <dbReference type="EMBL" id="CAF1017757.1"/>
    </source>
</evidence>
<organism evidence="1 2">
    <name type="scientific">Adineta ricciae</name>
    <name type="common">Rotifer</name>
    <dbReference type="NCBI Taxonomy" id="249248"/>
    <lineage>
        <taxon>Eukaryota</taxon>
        <taxon>Metazoa</taxon>
        <taxon>Spiralia</taxon>
        <taxon>Gnathifera</taxon>
        <taxon>Rotifera</taxon>
        <taxon>Eurotatoria</taxon>
        <taxon>Bdelloidea</taxon>
        <taxon>Adinetida</taxon>
        <taxon>Adinetidae</taxon>
        <taxon>Adineta</taxon>
    </lineage>
</organism>
<dbReference type="EMBL" id="CAJNOR010000834">
    <property type="protein sequence ID" value="CAF1017757.1"/>
    <property type="molecule type" value="Genomic_DNA"/>
</dbReference>
<proteinExistence type="predicted"/>
<dbReference type="Proteomes" id="UP000663828">
    <property type="component" value="Unassembled WGS sequence"/>
</dbReference>
<protein>
    <submittedName>
        <fullName evidence="1">Uncharacterized protein</fullName>
    </submittedName>
</protein>
<evidence type="ECO:0000313" key="2">
    <source>
        <dbReference type="Proteomes" id="UP000663828"/>
    </source>
</evidence>
<comment type="caution">
    <text evidence="1">The sequence shown here is derived from an EMBL/GenBank/DDBJ whole genome shotgun (WGS) entry which is preliminary data.</text>
</comment>
<keyword evidence="2" id="KW-1185">Reference proteome</keyword>
<name>A0A814I3I0_ADIRI</name>
<gene>
    <name evidence="1" type="ORF">XAT740_LOCUS14067</name>
</gene>
<reference evidence="1" key="1">
    <citation type="submission" date="2021-02" db="EMBL/GenBank/DDBJ databases">
        <authorList>
            <person name="Nowell W R."/>
        </authorList>
    </citation>
    <scope>NUCLEOTIDE SEQUENCE</scope>
</reference>
<sequence length="190" mass="21908">MHNALDLFVSPSSTKDFRTDKEKYRLCKDEATSPGSANKTKFTLKFEFPDVRNPSVYSDNGCPSIRPEDPPVFNRIRWRIASELAGFPYKTDRNPTGFHMDFTRTTQDLGQITVDYTQITPDMTEIPHNYSGFHQDYTRFRPDYMDFTENTPDISSITADYSGFTIIALIFHFKKVRAGVLDIYQGFPET</sequence>